<dbReference type="SUPFAM" id="SSF54862">
    <property type="entry name" value="4Fe-4S ferredoxins"/>
    <property type="match status" value="1"/>
</dbReference>
<sequence length="569" mass="62901">VLKRKENIGRITLKPMCIAMAQERESMEFDVVIVGAGPSGLSASIKLMQLSQEQGLDLNICVLEKSSDIGSHIISGAVIETRALDELLPNWEVSDAFIRAPVTQDQMSFLINETASIDVPSFLIPSSMNNHGNSIISLGSLCRWLASEAETLGVNIFPGFPAVDLLEEEGRVVGVISGDMGLNKEGQPKEGYEPGYELRAKYTIFSEGCRGNLGKKLIKRFRLDADSDPQHYGIGFKEIWTVDPEKHHEGSVLHTAGWPLDSRTEGGGFVYHAPNNQLYLGLIVSLDYQNPYLNPFGEFQKWKLHPKINSLLEGAERVSYGARAVNKGGLQSLPKLTFPGGLLVGCDAGFLNGAKIKGTHTAMKSGMLAAESIVQSFAEERQEDELVNYQKSVEQSWIYKELHQARNFSPAQKKFGLYLASVFIWLDQNIFKGRLPITLRISEPDHAKLKKTSGLSPLEYPKPDGTFTFDRTSSIYLSGVAHEEDQPCHLNLIDSEIPIQTNLPIYGEPARLYCPAGVYEVLESNDGSMRFQINAQNCIHCKTCDIKDPSQNIQWECPEGGGGPNYTDM</sequence>
<evidence type="ECO:0000256" key="11">
    <source>
        <dbReference type="ARBA" id="ARBA00023002"/>
    </source>
</evidence>
<dbReference type="Pfam" id="PF01946">
    <property type="entry name" value="Thi4"/>
    <property type="match status" value="1"/>
</dbReference>
<evidence type="ECO:0000256" key="2">
    <source>
        <dbReference type="ARBA" id="ARBA00001974"/>
    </source>
</evidence>
<dbReference type="AlphaFoldDB" id="A0A381TKJ2"/>
<dbReference type="GO" id="GO:0046872">
    <property type="term" value="F:metal ion binding"/>
    <property type="evidence" value="ECO:0007669"/>
    <property type="project" value="UniProtKB-KW"/>
</dbReference>
<comment type="catalytic activity">
    <reaction evidence="16">
        <text>a ubiquinone + reduced [electron-transfer flavoprotein] = a ubiquinol + oxidized [electron-transfer flavoprotein] + H(+)</text>
        <dbReference type="Rhea" id="RHEA:24052"/>
        <dbReference type="Rhea" id="RHEA-COMP:9565"/>
        <dbReference type="Rhea" id="RHEA-COMP:9566"/>
        <dbReference type="Rhea" id="RHEA-COMP:10685"/>
        <dbReference type="Rhea" id="RHEA-COMP:10686"/>
        <dbReference type="ChEBI" id="CHEBI:15378"/>
        <dbReference type="ChEBI" id="CHEBI:16389"/>
        <dbReference type="ChEBI" id="CHEBI:17976"/>
        <dbReference type="ChEBI" id="CHEBI:57692"/>
        <dbReference type="ChEBI" id="CHEBI:58307"/>
        <dbReference type="EC" id="1.5.5.1"/>
    </reaction>
</comment>
<dbReference type="InterPro" id="IPR017896">
    <property type="entry name" value="4Fe4S_Fe-S-bd"/>
</dbReference>
<keyword evidence="10" id="KW-0249">Electron transport</keyword>
<accession>A0A381TKJ2</accession>
<comment type="cofactor">
    <cofactor evidence="1">
        <name>[4Fe-4S] cluster</name>
        <dbReference type="ChEBI" id="CHEBI:49883"/>
    </cofactor>
</comment>
<evidence type="ECO:0000259" key="17">
    <source>
        <dbReference type="PROSITE" id="PS51379"/>
    </source>
</evidence>
<evidence type="ECO:0000256" key="9">
    <source>
        <dbReference type="ARBA" id="ARBA00022827"/>
    </source>
</evidence>
<dbReference type="EC" id="1.5.5.1" evidence="4"/>
<evidence type="ECO:0000256" key="7">
    <source>
        <dbReference type="ARBA" id="ARBA00022630"/>
    </source>
</evidence>
<feature type="domain" description="4Fe-4S ferredoxin-type" evidence="17">
    <location>
        <begin position="529"/>
        <end position="558"/>
    </location>
</feature>
<dbReference type="PANTHER" id="PTHR10617:SF107">
    <property type="entry name" value="ELECTRON TRANSFER FLAVOPROTEIN-UBIQUINONE OXIDOREDUCTASE, MITOCHONDRIAL"/>
    <property type="match status" value="1"/>
</dbReference>
<evidence type="ECO:0000256" key="10">
    <source>
        <dbReference type="ARBA" id="ARBA00022982"/>
    </source>
</evidence>
<evidence type="ECO:0000256" key="16">
    <source>
        <dbReference type="ARBA" id="ARBA00052682"/>
    </source>
</evidence>
<keyword evidence="14" id="KW-0830">Ubiquinone</keyword>
<reference evidence="18" key="1">
    <citation type="submission" date="2018-05" db="EMBL/GenBank/DDBJ databases">
        <authorList>
            <person name="Lanie J.A."/>
            <person name="Ng W.-L."/>
            <person name="Kazmierczak K.M."/>
            <person name="Andrzejewski T.M."/>
            <person name="Davidsen T.M."/>
            <person name="Wayne K.J."/>
            <person name="Tettelin H."/>
            <person name="Glass J.I."/>
            <person name="Rusch D."/>
            <person name="Podicherti R."/>
            <person name="Tsui H.-C.T."/>
            <person name="Winkler M.E."/>
        </authorList>
    </citation>
    <scope>NUCLEOTIDE SEQUENCE</scope>
</reference>
<dbReference type="InterPro" id="IPR040156">
    <property type="entry name" value="ETF-QO"/>
</dbReference>
<organism evidence="18">
    <name type="scientific">marine metagenome</name>
    <dbReference type="NCBI Taxonomy" id="408172"/>
    <lineage>
        <taxon>unclassified sequences</taxon>
        <taxon>metagenomes</taxon>
        <taxon>ecological metagenomes</taxon>
    </lineage>
</organism>
<keyword evidence="9" id="KW-0274">FAD</keyword>
<dbReference type="Gene3D" id="3.30.70.20">
    <property type="match status" value="1"/>
</dbReference>
<keyword evidence="5" id="KW-0813">Transport</keyword>
<evidence type="ECO:0000256" key="3">
    <source>
        <dbReference type="ARBA" id="ARBA00002819"/>
    </source>
</evidence>
<gene>
    <name evidence="18" type="ORF">METZ01_LOCUS68895</name>
</gene>
<dbReference type="InterPro" id="IPR007859">
    <property type="entry name" value="ETF-QO/FixX_C"/>
</dbReference>
<dbReference type="PROSITE" id="PS51379">
    <property type="entry name" value="4FE4S_FER_2"/>
    <property type="match status" value="1"/>
</dbReference>
<dbReference type="Pfam" id="PF05187">
    <property type="entry name" value="Fer4_ETF_QO"/>
    <property type="match status" value="1"/>
</dbReference>
<evidence type="ECO:0000256" key="4">
    <source>
        <dbReference type="ARBA" id="ARBA00012696"/>
    </source>
</evidence>
<dbReference type="Gene3D" id="3.50.50.60">
    <property type="entry name" value="FAD/NAD(P)-binding domain"/>
    <property type="match status" value="1"/>
</dbReference>
<evidence type="ECO:0000256" key="1">
    <source>
        <dbReference type="ARBA" id="ARBA00001966"/>
    </source>
</evidence>
<dbReference type="PRINTS" id="PR00420">
    <property type="entry name" value="RNGMNOXGNASE"/>
</dbReference>
<dbReference type="InterPro" id="IPR036188">
    <property type="entry name" value="FAD/NAD-bd_sf"/>
</dbReference>
<evidence type="ECO:0000256" key="5">
    <source>
        <dbReference type="ARBA" id="ARBA00022448"/>
    </source>
</evidence>
<dbReference type="EMBL" id="UINC01004671">
    <property type="protein sequence ID" value="SVA16041.1"/>
    <property type="molecule type" value="Genomic_DNA"/>
</dbReference>
<comment type="function">
    <text evidence="3">Accepts electrons from ETF and reduces ubiquinone.</text>
</comment>
<keyword evidence="13" id="KW-0411">Iron-sulfur</keyword>
<evidence type="ECO:0000256" key="13">
    <source>
        <dbReference type="ARBA" id="ARBA00023014"/>
    </source>
</evidence>
<evidence type="ECO:0000256" key="8">
    <source>
        <dbReference type="ARBA" id="ARBA00022723"/>
    </source>
</evidence>
<dbReference type="GO" id="GO:0051539">
    <property type="term" value="F:4 iron, 4 sulfur cluster binding"/>
    <property type="evidence" value="ECO:0007669"/>
    <property type="project" value="UniProtKB-KW"/>
</dbReference>
<evidence type="ECO:0000256" key="12">
    <source>
        <dbReference type="ARBA" id="ARBA00023004"/>
    </source>
</evidence>
<keyword evidence="12" id="KW-0408">Iron</keyword>
<dbReference type="PANTHER" id="PTHR10617">
    <property type="entry name" value="ELECTRON TRANSFER FLAVOPROTEIN-UBIQUINONE OXIDOREDUCTASE"/>
    <property type="match status" value="1"/>
</dbReference>
<proteinExistence type="predicted"/>
<evidence type="ECO:0000256" key="15">
    <source>
        <dbReference type="ARBA" id="ARBA00032754"/>
    </source>
</evidence>
<dbReference type="FunFam" id="3.30.70.20:FF:000012">
    <property type="entry name" value="Electron transfer flavoprotein-ubiquinone oxidoreductase, mitochondrial"/>
    <property type="match status" value="1"/>
</dbReference>
<dbReference type="SUPFAM" id="SSF51905">
    <property type="entry name" value="FAD/NAD(P)-binding domain"/>
    <property type="match status" value="1"/>
</dbReference>
<evidence type="ECO:0000256" key="6">
    <source>
        <dbReference type="ARBA" id="ARBA00022485"/>
    </source>
</evidence>
<keyword evidence="7" id="KW-0285">Flavoprotein</keyword>
<protein>
    <recommendedName>
        <fullName evidence="4">electron-transferring-flavoprotein dehydrogenase</fullName>
        <ecNumber evidence="4">1.5.5.1</ecNumber>
    </recommendedName>
    <alternativeName>
        <fullName evidence="15">Electron-transferring-flavoprotein dehydrogenase</fullName>
    </alternativeName>
</protein>
<dbReference type="GO" id="GO:0004174">
    <property type="term" value="F:electron-transferring-flavoprotein dehydrogenase activity"/>
    <property type="evidence" value="ECO:0007669"/>
    <property type="project" value="UniProtKB-EC"/>
</dbReference>
<dbReference type="SUPFAM" id="SSF54373">
    <property type="entry name" value="FAD-linked reductases, C-terminal domain"/>
    <property type="match status" value="1"/>
</dbReference>
<keyword evidence="6" id="KW-0004">4Fe-4S</keyword>
<dbReference type="Pfam" id="PF21162">
    <property type="entry name" value="ETFQO_UQ-bd"/>
    <property type="match status" value="1"/>
</dbReference>
<keyword evidence="8" id="KW-0479">Metal-binding</keyword>
<evidence type="ECO:0000313" key="18">
    <source>
        <dbReference type="EMBL" id="SVA16041.1"/>
    </source>
</evidence>
<keyword evidence="11" id="KW-0560">Oxidoreductase</keyword>
<dbReference type="GO" id="GO:0005739">
    <property type="term" value="C:mitochondrion"/>
    <property type="evidence" value="ECO:0007669"/>
    <property type="project" value="UniProtKB-ARBA"/>
</dbReference>
<comment type="cofactor">
    <cofactor evidence="2">
        <name>FAD</name>
        <dbReference type="ChEBI" id="CHEBI:57692"/>
    </cofactor>
</comment>
<name>A0A381TKJ2_9ZZZZ</name>
<evidence type="ECO:0000256" key="14">
    <source>
        <dbReference type="ARBA" id="ARBA00023075"/>
    </source>
</evidence>
<dbReference type="InterPro" id="IPR049398">
    <property type="entry name" value="ETF-QO/FixC_UQ-bd"/>
</dbReference>
<dbReference type="Gene3D" id="3.30.9.90">
    <property type="match status" value="1"/>
</dbReference>
<feature type="non-terminal residue" evidence="18">
    <location>
        <position position="1"/>
    </location>
</feature>